<reference evidence="1" key="1">
    <citation type="submission" date="2022-10" db="EMBL/GenBank/DDBJ databases">
        <title>Culturing micro-colonial fungi from biological soil crusts in the Mojave desert and describing Neophaeococcomyces mojavensis, and introducing the new genera and species Taxawa tesnikishii.</title>
        <authorList>
            <person name="Kurbessoian T."/>
            <person name="Stajich J.E."/>
        </authorList>
    </citation>
    <scope>NUCLEOTIDE SEQUENCE</scope>
    <source>
        <strain evidence="1">JES_112</strain>
    </source>
</reference>
<name>A0ACC2ZXF9_9EURO</name>
<protein>
    <submittedName>
        <fullName evidence="1">Uncharacterized protein</fullName>
    </submittedName>
</protein>
<evidence type="ECO:0000313" key="2">
    <source>
        <dbReference type="Proteomes" id="UP001172386"/>
    </source>
</evidence>
<proteinExistence type="predicted"/>
<sequence>MDSEKNSELTGNAAPHVSDSQLRGQSTLPDGWIYRPRKLGPLHLPWYASPTAQLLMVAFVCFLCPGMFNALGGLGGGGQVDPTTADNTNVILYSVFAFIGFFAGTICNRLGIKITLAFGGFGYFLYAASFLSYNINQNKGFVYFAGALLGFCAALLWTAQGAIMTSYPLEAQKGRFIAWFWVIFNTGAVIGSLVPLGENVHTNTNSNVSNGTYIGFLVLMFCGFLLAVLLVDSSKVIRKDGSRVIVMKHPTWVSEFKGLWETLFTFPWIFLLFPMFWSSNWFYTYQQNSVNAARFDTRTRALNGLLYWLMQLAGATFFGLGLDYLPLRRTIKARVAWVVLFTLTMVIWGGGYDWQKQYTRAGTTADGYVKEDWSSSGYVGPMFLYMFYGFYDACWQTCVYWYMGAMTNNSRRLANFVGFYKGIQSAGAAVVFRVDALGTSYMAEFISCWALLGGSLILALPLVWFKIQDTVSVEEDLKFSDETVEEVRAGSVSVPGARHEKEVGV</sequence>
<accession>A0ACC2ZXF9</accession>
<keyword evidence="2" id="KW-1185">Reference proteome</keyword>
<evidence type="ECO:0000313" key="1">
    <source>
        <dbReference type="EMBL" id="KAJ9652345.1"/>
    </source>
</evidence>
<comment type="caution">
    <text evidence="1">The sequence shown here is derived from an EMBL/GenBank/DDBJ whole genome shotgun (WGS) entry which is preliminary data.</text>
</comment>
<gene>
    <name evidence="1" type="ORF">H2198_008384</name>
</gene>
<dbReference type="EMBL" id="JAPDRQ010000203">
    <property type="protein sequence ID" value="KAJ9652345.1"/>
    <property type="molecule type" value="Genomic_DNA"/>
</dbReference>
<dbReference type="Proteomes" id="UP001172386">
    <property type="component" value="Unassembled WGS sequence"/>
</dbReference>
<organism evidence="1 2">
    <name type="scientific">Neophaeococcomyces mojaviensis</name>
    <dbReference type="NCBI Taxonomy" id="3383035"/>
    <lineage>
        <taxon>Eukaryota</taxon>
        <taxon>Fungi</taxon>
        <taxon>Dikarya</taxon>
        <taxon>Ascomycota</taxon>
        <taxon>Pezizomycotina</taxon>
        <taxon>Eurotiomycetes</taxon>
        <taxon>Chaetothyriomycetidae</taxon>
        <taxon>Chaetothyriales</taxon>
        <taxon>Chaetothyriales incertae sedis</taxon>
        <taxon>Neophaeococcomyces</taxon>
    </lineage>
</organism>